<reference evidence="9" key="1">
    <citation type="journal article" date="2020" name="Nature">
        <title>Giant virus diversity and host interactions through global metagenomics.</title>
        <authorList>
            <person name="Schulz F."/>
            <person name="Roux S."/>
            <person name="Paez-Espino D."/>
            <person name="Jungbluth S."/>
            <person name="Walsh D.A."/>
            <person name="Denef V.J."/>
            <person name="McMahon K.D."/>
            <person name="Konstantinidis K.T."/>
            <person name="Eloe-Fadrosh E.A."/>
            <person name="Kyrpides N.C."/>
            <person name="Woyke T."/>
        </authorList>
    </citation>
    <scope>NUCLEOTIDE SEQUENCE</scope>
    <source>
        <strain evidence="9">GVMAG-S-1017745-26</strain>
    </source>
</reference>
<evidence type="ECO:0000256" key="5">
    <source>
        <dbReference type="ARBA" id="ARBA00023002"/>
    </source>
</evidence>
<accession>A0A6C0M135</accession>
<organism evidence="9">
    <name type="scientific">viral metagenome</name>
    <dbReference type="NCBI Taxonomy" id="1070528"/>
    <lineage>
        <taxon>unclassified sequences</taxon>
        <taxon>metagenomes</taxon>
        <taxon>organismal metagenomes</taxon>
    </lineage>
</organism>
<keyword evidence="5" id="KW-0560">Oxidoreductase</keyword>
<dbReference type="EC" id="1.6.5.9" evidence="2"/>
<proteinExistence type="inferred from homology"/>
<dbReference type="PANTHER" id="PTHR43706:SF47">
    <property type="entry name" value="EXTERNAL NADH-UBIQUINONE OXIDOREDUCTASE 1, MITOCHONDRIAL-RELATED"/>
    <property type="match status" value="1"/>
</dbReference>
<evidence type="ECO:0000259" key="8">
    <source>
        <dbReference type="Pfam" id="PF07992"/>
    </source>
</evidence>
<keyword evidence="3" id="KW-0285">Flavoprotein</keyword>
<dbReference type="GO" id="GO:0050136">
    <property type="term" value="F:NADH dehydrogenase (quinone) (non-electrogenic) activity"/>
    <property type="evidence" value="ECO:0007669"/>
    <property type="project" value="UniProtKB-EC"/>
</dbReference>
<sequence>MNKEDIKLVGSGWSSAAFVKNIDTDKYNVTVISITSDFIYTPLLSHQIITKIDTTRKINDLGNIDYIEARVTNIDFGKNKLICDDGKEINYENLILAHGTKVNTFNIEGVNENCFFLKTSNDADIIRNKLQSLPDNSNITVIGCGLTGSEIIGNLIDYNKFTINVIDGLPKPLTVFDEKIQNYTENLWKNNGVNTQFNNFVSKVEKDKVSIKNVGSISSDLTIWCGGIGISPLSRLVNSYLGLECRFGIPINNYLAINTSKFNNIYAMGDCAYSNDPPTAQKAYQQGKYLADCFNNDFNNIKPFEFHNRGQIGYIGKGESVFQLGKFHSYGKITGMFNKFVHLYNSIDYKQFMNFHTLF</sequence>
<evidence type="ECO:0000256" key="7">
    <source>
        <dbReference type="ARBA" id="ARBA00047599"/>
    </source>
</evidence>
<name>A0A6C0M135_9ZZZZ</name>
<evidence type="ECO:0000256" key="3">
    <source>
        <dbReference type="ARBA" id="ARBA00022630"/>
    </source>
</evidence>
<feature type="domain" description="FAD/NAD(P)-binding" evidence="8">
    <location>
        <begin position="6"/>
        <end position="287"/>
    </location>
</feature>
<comment type="similarity">
    <text evidence="1">Belongs to the NADH dehydrogenase family.</text>
</comment>
<dbReference type="SUPFAM" id="SSF51905">
    <property type="entry name" value="FAD/NAD(P)-binding domain"/>
    <property type="match status" value="1"/>
</dbReference>
<dbReference type="AlphaFoldDB" id="A0A6C0M135"/>
<dbReference type="InterPro" id="IPR045024">
    <property type="entry name" value="NDH-2"/>
</dbReference>
<keyword evidence="6" id="KW-0520">NAD</keyword>
<protein>
    <recommendedName>
        <fullName evidence="2">NADH:ubiquinone reductase (non-electrogenic)</fullName>
        <ecNumber evidence="2">1.6.5.9</ecNumber>
    </recommendedName>
</protein>
<dbReference type="InterPro" id="IPR036188">
    <property type="entry name" value="FAD/NAD-bd_sf"/>
</dbReference>
<comment type="catalytic activity">
    <reaction evidence="7">
        <text>a quinone + NADH + H(+) = a quinol + NAD(+)</text>
        <dbReference type="Rhea" id="RHEA:46160"/>
        <dbReference type="ChEBI" id="CHEBI:15378"/>
        <dbReference type="ChEBI" id="CHEBI:24646"/>
        <dbReference type="ChEBI" id="CHEBI:57540"/>
        <dbReference type="ChEBI" id="CHEBI:57945"/>
        <dbReference type="ChEBI" id="CHEBI:132124"/>
        <dbReference type="EC" id="1.6.5.9"/>
    </reaction>
</comment>
<evidence type="ECO:0000256" key="1">
    <source>
        <dbReference type="ARBA" id="ARBA00005272"/>
    </source>
</evidence>
<dbReference type="GO" id="GO:0005739">
    <property type="term" value="C:mitochondrion"/>
    <property type="evidence" value="ECO:0007669"/>
    <property type="project" value="TreeGrafter"/>
</dbReference>
<evidence type="ECO:0000256" key="6">
    <source>
        <dbReference type="ARBA" id="ARBA00023027"/>
    </source>
</evidence>
<evidence type="ECO:0000313" key="9">
    <source>
        <dbReference type="EMBL" id="QHU35222.1"/>
    </source>
</evidence>
<evidence type="ECO:0000256" key="2">
    <source>
        <dbReference type="ARBA" id="ARBA00012637"/>
    </source>
</evidence>
<keyword evidence="4" id="KW-0274">FAD</keyword>
<dbReference type="Gene3D" id="3.50.50.100">
    <property type="match status" value="1"/>
</dbReference>
<dbReference type="InterPro" id="IPR023753">
    <property type="entry name" value="FAD/NAD-binding_dom"/>
</dbReference>
<dbReference type="Pfam" id="PF07992">
    <property type="entry name" value="Pyr_redox_2"/>
    <property type="match status" value="1"/>
</dbReference>
<dbReference type="PANTHER" id="PTHR43706">
    <property type="entry name" value="NADH DEHYDROGENASE"/>
    <property type="match status" value="1"/>
</dbReference>
<evidence type="ECO:0000256" key="4">
    <source>
        <dbReference type="ARBA" id="ARBA00022827"/>
    </source>
</evidence>
<dbReference type="EMBL" id="MN740584">
    <property type="protein sequence ID" value="QHU35222.1"/>
    <property type="molecule type" value="Genomic_DNA"/>
</dbReference>